<accession>A0A1D6K9G3</accession>
<evidence type="ECO:0000313" key="1">
    <source>
        <dbReference type="EMBL" id="ONM00130.1"/>
    </source>
</evidence>
<name>A0A1D6K9G3_MAIZE</name>
<dbReference type="AlphaFoldDB" id="A0A1D6K9G3"/>
<reference evidence="1" key="1">
    <citation type="submission" date="2015-12" db="EMBL/GenBank/DDBJ databases">
        <title>Update maize B73 reference genome by single molecule sequencing technologies.</title>
        <authorList>
            <consortium name="Maize Genome Sequencing Project"/>
            <person name="Ware D."/>
        </authorList>
    </citation>
    <scope>NUCLEOTIDE SEQUENCE [LARGE SCALE GENOMIC DNA]</scope>
    <source>
        <tissue evidence="1">Seedling</tissue>
    </source>
</reference>
<sequence>MVLASIAATLFVILLLFSLPLCLHFRATPFSVEGVGACASFLYSSNTSPNTDPRSGYCTSTRTFHSMSAPSFSPSSDILFVFPAFALFFLPNLLPSPTVTAASRPMLFDAGTGRVSLAPGLSSCVPLRTRWRLPRLGYLGDEESSGILPMSPLDVQVFVVSFSSNEQDLVIHAVTTTGCSSLVFLALASIRSFLRPYWRNGLHGV</sequence>
<dbReference type="EMBL" id="CM007647">
    <property type="protein sequence ID" value="ONM00130.1"/>
    <property type="molecule type" value="Genomic_DNA"/>
</dbReference>
<gene>
    <name evidence="1" type="ORF">ZEAMMB73_Zm00001d030073</name>
</gene>
<dbReference type="IntAct" id="A0A1D6K9G3">
    <property type="interactions" value="1"/>
</dbReference>
<organism evidence="1">
    <name type="scientific">Zea mays</name>
    <name type="common">Maize</name>
    <dbReference type="NCBI Taxonomy" id="4577"/>
    <lineage>
        <taxon>Eukaryota</taxon>
        <taxon>Viridiplantae</taxon>
        <taxon>Streptophyta</taxon>
        <taxon>Embryophyta</taxon>
        <taxon>Tracheophyta</taxon>
        <taxon>Spermatophyta</taxon>
        <taxon>Magnoliopsida</taxon>
        <taxon>Liliopsida</taxon>
        <taxon>Poales</taxon>
        <taxon>Poaceae</taxon>
        <taxon>PACMAD clade</taxon>
        <taxon>Panicoideae</taxon>
        <taxon>Andropogonodae</taxon>
        <taxon>Andropogoneae</taxon>
        <taxon>Tripsacinae</taxon>
        <taxon>Zea</taxon>
    </lineage>
</organism>
<proteinExistence type="predicted"/>
<dbReference type="InParanoid" id="A0A1D6K9G3"/>
<protein>
    <submittedName>
        <fullName evidence="1">Uncharacterized protein</fullName>
    </submittedName>
</protein>